<feature type="region of interest" description="Disordered" evidence="1">
    <location>
        <begin position="289"/>
        <end position="316"/>
    </location>
</feature>
<dbReference type="EMBL" id="LAVV01011574">
    <property type="protein sequence ID" value="KNZ47634.1"/>
    <property type="molecule type" value="Genomic_DNA"/>
</dbReference>
<gene>
    <name evidence="3" type="ORF">VP01_626g10</name>
</gene>
<accession>A0A0L6UGE2</accession>
<organism evidence="3 4">
    <name type="scientific">Puccinia sorghi</name>
    <dbReference type="NCBI Taxonomy" id="27349"/>
    <lineage>
        <taxon>Eukaryota</taxon>
        <taxon>Fungi</taxon>
        <taxon>Dikarya</taxon>
        <taxon>Basidiomycota</taxon>
        <taxon>Pucciniomycotina</taxon>
        <taxon>Pucciniomycetes</taxon>
        <taxon>Pucciniales</taxon>
        <taxon>Pucciniaceae</taxon>
        <taxon>Puccinia</taxon>
    </lineage>
</organism>
<feature type="region of interest" description="Disordered" evidence="1">
    <location>
        <begin position="1016"/>
        <end position="1041"/>
    </location>
</feature>
<dbReference type="GO" id="GO:0007264">
    <property type="term" value="P:small GTPase-mediated signal transduction"/>
    <property type="evidence" value="ECO:0007669"/>
    <property type="project" value="TreeGrafter"/>
</dbReference>
<evidence type="ECO:0000313" key="4">
    <source>
        <dbReference type="Proteomes" id="UP000037035"/>
    </source>
</evidence>
<feature type="region of interest" description="Disordered" evidence="1">
    <location>
        <begin position="1073"/>
        <end position="1170"/>
    </location>
</feature>
<keyword evidence="4" id="KW-1185">Reference proteome</keyword>
<dbReference type="OrthoDB" id="2500308at2759"/>
<dbReference type="GO" id="GO:0005096">
    <property type="term" value="F:GTPase activator activity"/>
    <property type="evidence" value="ECO:0007669"/>
    <property type="project" value="TreeGrafter"/>
</dbReference>
<dbReference type="Pfam" id="PF00620">
    <property type="entry name" value="RhoGAP"/>
    <property type="match status" value="1"/>
</dbReference>
<feature type="region of interest" description="Disordered" evidence="1">
    <location>
        <begin position="430"/>
        <end position="462"/>
    </location>
</feature>
<dbReference type="Proteomes" id="UP000037035">
    <property type="component" value="Unassembled WGS sequence"/>
</dbReference>
<dbReference type="AlphaFoldDB" id="A0A0L6UGE2"/>
<dbReference type="SMART" id="SM00324">
    <property type="entry name" value="RhoGAP"/>
    <property type="match status" value="1"/>
</dbReference>
<dbReference type="VEuPathDB" id="FungiDB:VP01_626g10"/>
<feature type="compositionally biased region" description="Low complexity" evidence="1">
    <location>
        <begin position="290"/>
        <end position="306"/>
    </location>
</feature>
<dbReference type="InterPro" id="IPR008936">
    <property type="entry name" value="Rho_GTPase_activation_prot"/>
</dbReference>
<feature type="region of interest" description="Disordered" evidence="1">
    <location>
        <begin position="841"/>
        <end position="863"/>
    </location>
</feature>
<dbReference type="Gene3D" id="1.10.555.10">
    <property type="entry name" value="Rho GTPase activation protein"/>
    <property type="match status" value="1"/>
</dbReference>
<feature type="compositionally biased region" description="Low complexity" evidence="1">
    <location>
        <begin position="850"/>
        <end position="863"/>
    </location>
</feature>
<feature type="region of interest" description="Disordered" evidence="1">
    <location>
        <begin position="26"/>
        <end position="120"/>
    </location>
</feature>
<feature type="region of interest" description="Disordered" evidence="1">
    <location>
        <begin position="150"/>
        <end position="172"/>
    </location>
</feature>
<name>A0A0L6UGE2_9BASI</name>
<dbReference type="SUPFAM" id="SSF48350">
    <property type="entry name" value="GTPase activation domain, GAP"/>
    <property type="match status" value="1"/>
</dbReference>
<dbReference type="PROSITE" id="PS50238">
    <property type="entry name" value="RHOGAP"/>
    <property type="match status" value="1"/>
</dbReference>
<dbReference type="PANTHER" id="PTHR45808">
    <property type="entry name" value="RHO GTPASE-ACTIVATING PROTEIN 68F"/>
    <property type="match status" value="1"/>
</dbReference>
<dbReference type="GO" id="GO:0005737">
    <property type="term" value="C:cytoplasm"/>
    <property type="evidence" value="ECO:0007669"/>
    <property type="project" value="TreeGrafter"/>
</dbReference>
<dbReference type="STRING" id="27349.A0A0L6UGE2"/>
<feature type="compositionally biased region" description="Basic and acidic residues" evidence="1">
    <location>
        <begin position="1020"/>
        <end position="1031"/>
    </location>
</feature>
<reference evidence="3 4" key="1">
    <citation type="submission" date="2015-08" db="EMBL/GenBank/DDBJ databases">
        <title>Next Generation Sequencing and Analysis of the Genome of Puccinia sorghi L Schw, the Causal Agent of Maize Common Rust.</title>
        <authorList>
            <person name="Rochi L."/>
            <person name="Burguener G."/>
            <person name="Darino M."/>
            <person name="Turjanski A."/>
            <person name="Kreff E."/>
            <person name="Dieguez M.J."/>
            <person name="Sacco F."/>
        </authorList>
    </citation>
    <scope>NUCLEOTIDE SEQUENCE [LARGE SCALE GENOMIC DNA]</scope>
    <source>
        <strain evidence="3 4">RO10H11247</strain>
    </source>
</reference>
<feature type="compositionally biased region" description="Basic and acidic residues" evidence="1">
    <location>
        <begin position="1079"/>
        <end position="1090"/>
    </location>
</feature>
<feature type="region of interest" description="Disordered" evidence="1">
    <location>
        <begin position="476"/>
        <end position="501"/>
    </location>
</feature>
<feature type="compositionally biased region" description="Polar residues" evidence="1">
    <location>
        <begin position="1137"/>
        <end position="1153"/>
    </location>
</feature>
<protein>
    <recommendedName>
        <fullName evidence="2">Rho-GAP domain-containing protein</fullName>
    </recommendedName>
</protein>
<comment type="caution">
    <text evidence="3">The sequence shown here is derived from an EMBL/GenBank/DDBJ whole genome shotgun (WGS) entry which is preliminary data.</text>
</comment>
<sequence length="1222" mass="134016">MPSSMIQNSDNLRSIPTSSTLLRSRTTSLLPIPARRDTSLSPLLKSPTNSSLLDQRASPSRPRGISTTQRPSLTTISYSANSIRNPTKIPGRQPSSPSTLTLRNPPTQSLRSFPSSASLGKPAGAALATLKKPADKAIDGQTKHFRSLAKSFSHVPRKPPFASTANNTPTGKPHPFPAALATPLRLQRPGGLRNVTSRALSPAPSAQPVQQPGAITFQKTRTITSHPEMVQEPSATPINTAGQVSRAIQKFSLPLDPVNASPESIQSKITLTDGGSSIQMKLEYPHHRSVTSSPSLLSSKVPSTVPESNNSRWSAGIDKSPQITLLSKLTRRQECPQPQEFQSRAYTLEKLQSFIGTHELQRLINPDALYQLISRSDLYETQQDIQERVSKESVHQALDGQNPHARVATPLASQHPPTCTLPPVPCATLKATAPPLQPPATQPSPHTLPTEAASAGPDSGQKKSYVGNILLEKLGWKSRSTTRSPRPVTPKATGKSRRPSSFILNSSAIKSKLPGQQASSGKYPPSEQRRFSQILGAKLEIMNCSVCVVLMGERYHVLPIICFNVIEEIYRRGMQVPGIMRISGDLDRIDELVNKYESCPKTGLDLSGEEIHTLCGLLKHYLRTLPEPLFHPLLSHILWKVCVEPSRTRQADPTADEHSLQLLVARYLLQLLPSRALSLLTYVIRFLAQIPFFAENRIQHESLAVMLGPALFVPRDMGLPGLGLHPRRNNAQTGAQTTSWRPSSQISVSFIEDVDKTAVSQRAAESTLWLMNHANVLFDPMENPWDSASSLMPKDTPQEATPPQFYPNDIFALDQSMSQSPPSSPLTSILTYTSDLTVSQGSTIEEESFESTPPSSSTSSKKLSFNDINQLDDFGYRDDRIDLTLDNSEGYTENTPRLGLGLQFPSRLVEQATANGVMGTTDIAADQSHQSPSDVIEAHPETATAELGERERSNSAKVIGLLTHYIEGREEKINKQETLIESLVEEIGRLQTVEERETALREQIIKQAIINPVLQMESENSARPDGGDGRRSLNPIETSPSLTETNSIYIDYHEQIFNPSPISEQATLTLPGRYSSDATKTDVPDERLENESLMSDSSALDLVNPKQTHDSRFSKSCILDSTQENQEDDTVEELRPGTTTRPDMASSAPSHPQRSAVGIAPPRPDSAARDPFSAAEFDEDYDSDLPNTTSLRSEISRLRSINSNLIRKLKSIESIIGDVSFH</sequence>
<dbReference type="InterPro" id="IPR000198">
    <property type="entry name" value="RhoGAP_dom"/>
</dbReference>
<feature type="compositionally biased region" description="Polar residues" evidence="1">
    <location>
        <begin position="65"/>
        <end position="85"/>
    </location>
</feature>
<dbReference type="PANTHER" id="PTHR45808:SF2">
    <property type="entry name" value="RHO GTPASE-ACTIVATING PROTEIN 68F"/>
    <property type="match status" value="1"/>
</dbReference>
<feature type="compositionally biased region" description="Polar residues" evidence="1">
    <location>
        <begin position="93"/>
        <end position="118"/>
    </location>
</feature>
<feature type="domain" description="Rho-GAP" evidence="2">
    <location>
        <begin position="537"/>
        <end position="758"/>
    </location>
</feature>
<evidence type="ECO:0000259" key="2">
    <source>
        <dbReference type="PROSITE" id="PS50238"/>
    </source>
</evidence>
<proteinExistence type="predicted"/>
<dbReference type="CDD" id="cd00159">
    <property type="entry name" value="RhoGAP"/>
    <property type="match status" value="1"/>
</dbReference>
<evidence type="ECO:0000256" key="1">
    <source>
        <dbReference type="SAM" id="MobiDB-lite"/>
    </source>
</evidence>
<evidence type="ECO:0000313" key="3">
    <source>
        <dbReference type="EMBL" id="KNZ47634.1"/>
    </source>
</evidence>